<dbReference type="InterPro" id="IPR040961">
    <property type="entry name" value="CSN5_C"/>
</dbReference>
<protein>
    <recommendedName>
        <fullName evidence="1">Cop9 signalosome subunit 5 C-terminal domain-containing protein</fullName>
    </recommendedName>
</protein>
<organism evidence="2 3">
    <name type="scientific">Vigna mungo</name>
    <name type="common">Black gram</name>
    <name type="synonym">Phaseolus mungo</name>
    <dbReference type="NCBI Taxonomy" id="3915"/>
    <lineage>
        <taxon>Eukaryota</taxon>
        <taxon>Viridiplantae</taxon>
        <taxon>Streptophyta</taxon>
        <taxon>Embryophyta</taxon>
        <taxon>Tracheophyta</taxon>
        <taxon>Spermatophyta</taxon>
        <taxon>Magnoliopsida</taxon>
        <taxon>eudicotyledons</taxon>
        <taxon>Gunneridae</taxon>
        <taxon>Pentapetalae</taxon>
        <taxon>rosids</taxon>
        <taxon>fabids</taxon>
        <taxon>Fabales</taxon>
        <taxon>Fabaceae</taxon>
        <taxon>Papilionoideae</taxon>
        <taxon>50 kb inversion clade</taxon>
        <taxon>NPAAA clade</taxon>
        <taxon>indigoferoid/millettioid clade</taxon>
        <taxon>Phaseoleae</taxon>
        <taxon>Vigna</taxon>
    </lineage>
</organism>
<dbReference type="Pfam" id="PF18323">
    <property type="entry name" value="CSN5_C"/>
    <property type="match status" value="1"/>
</dbReference>
<dbReference type="AlphaFoldDB" id="A0AAQ3P775"/>
<accession>A0AAQ3P775</accession>
<gene>
    <name evidence="2" type="ORF">V8G54_008450</name>
</gene>
<keyword evidence="3" id="KW-1185">Reference proteome</keyword>
<dbReference type="Proteomes" id="UP001374535">
    <property type="component" value="Chromosome 2"/>
</dbReference>
<sequence length="127" mass="14159">MCCFHNKYYRKLDIAFQNELVATGTLFCFGYAIAKENRITIGLILVLAFPFKCDVLQQQKIIGNIENALPTGEESPLAKITRDSAKITVEQVHGLMSQVIKDILFNSVHQANRSSTEPSGPEPMIES</sequence>
<dbReference type="EMBL" id="CP144699">
    <property type="protein sequence ID" value="WVZ21128.1"/>
    <property type="molecule type" value="Genomic_DNA"/>
</dbReference>
<reference evidence="2 3" key="1">
    <citation type="journal article" date="2023" name="Life. Sci Alliance">
        <title>Evolutionary insights into 3D genome organization and epigenetic landscape of Vigna mungo.</title>
        <authorList>
            <person name="Junaid A."/>
            <person name="Singh B."/>
            <person name="Bhatia S."/>
        </authorList>
    </citation>
    <scope>NUCLEOTIDE SEQUENCE [LARGE SCALE GENOMIC DNA]</scope>
    <source>
        <strain evidence="2">Urdbean</strain>
    </source>
</reference>
<evidence type="ECO:0000313" key="2">
    <source>
        <dbReference type="EMBL" id="WVZ21128.1"/>
    </source>
</evidence>
<name>A0AAQ3P775_VIGMU</name>
<feature type="domain" description="Cop9 signalosome subunit 5 C-terminal" evidence="1">
    <location>
        <begin position="69"/>
        <end position="106"/>
    </location>
</feature>
<evidence type="ECO:0000259" key="1">
    <source>
        <dbReference type="Pfam" id="PF18323"/>
    </source>
</evidence>
<proteinExistence type="predicted"/>
<evidence type="ECO:0000313" key="3">
    <source>
        <dbReference type="Proteomes" id="UP001374535"/>
    </source>
</evidence>